<proteinExistence type="predicted"/>
<dbReference type="Proteomes" id="UP000078541">
    <property type="component" value="Unassembled WGS sequence"/>
</dbReference>
<feature type="region of interest" description="Disordered" evidence="1">
    <location>
        <begin position="30"/>
        <end position="73"/>
    </location>
</feature>
<evidence type="ECO:0000313" key="3">
    <source>
        <dbReference type="Proteomes" id="UP000078541"/>
    </source>
</evidence>
<accession>A0A195F0U7</accession>
<dbReference type="EMBL" id="KQ981897">
    <property type="protein sequence ID" value="KYN33734.1"/>
    <property type="molecule type" value="Genomic_DNA"/>
</dbReference>
<name>A0A195F0U7_9HYME</name>
<sequence length="265" mass="29057">MRGNRRTKNTFVAVESRSLTESDGWRVRAANPRFLPTTRDRPELAATSTSPEDEGEAIPPPLTHPLSLPPHPSPYSSASSVSLSFLHLILLHSLASLSSFPSFSPSFFFYLSPARLFLPSRSKKTQMEHAAAAAANDNHATAALCERPLTCRSHPSVRERRRIARNKAPRFVADAVANGCAVTGPHSTEPRMRDATHSIVFYILPGRFSPRLPWSSSLIKPPEINSLMEAELFHLKLVAGAKPFPLSSTPSVSKANIEDGLLIVY</sequence>
<evidence type="ECO:0000256" key="1">
    <source>
        <dbReference type="SAM" id="MobiDB-lite"/>
    </source>
</evidence>
<dbReference type="AlphaFoldDB" id="A0A195F0U7"/>
<organism evidence="2 3">
    <name type="scientific">Trachymyrmex septentrionalis</name>
    <dbReference type="NCBI Taxonomy" id="34720"/>
    <lineage>
        <taxon>Eukaryota</taxon>
        <taxon>Metazoa</taxon>
        <taxon>Ecdysozoa</taxon>
        <taxon>Arthropoda</taxon>
        <taxon>Hexapoda</taxon>
        <taxon>Insecta</taxon>
        <taxon>Pterygota</taxon>
        <taxon>Neoptera</taxon>
        <taxon>Endopterygota</taxon>
        <taxon>Hymenoptera</taxon>
        <taxon>Apocrita</taxon>
        <taxon>Aculeata</taxon>
        <taxon>Formicoidea</taxon>
        <taxon>Formicidae</taxon>
        <taxon>Myrmicinae</taxon>
        <taxon>Trachymyrmex</taxon>
    </lineage>
</organism>
<keyword evidence="3" id="KW-1185">Reference proteome</keyword>
<protein>
    <submittedName>
        <fullName evidence="2">Uncharacterized protein</fullName>
    </submittedName>
</protein>
<evidence type="ECO:0000313" key="2">
    <source>
        <dbReference type="EMBL" id="KYN33734.1"/>
    </source>
</evidence>
<reference evidence="2 3" key="1">
    <citation type="submission" date="2016-03" db="EMBL/GenBank/DDBJ databases">
        <title>Trachymyrmex septentrionalis WGS genome.</title>
        <authorList>
            <person name="Nygaard S."/>
            <person name="Hu H."/>
            <person name="Boomsma J."/>
            <person name="Zhang G."/>
        </authorList>
    </citation>
    <scope>NUCLEOTIDE SEQUENCE [LARGE SCALE GENOMIC DNA]</scope>
    <source>
        <strain evidence="2">Tsep2-gDNA-1</strain>
        <tissue evidence="2">Whole body</tissue>
    </source>
</reference>
<gene>
    <name evidence="2" type="ORF">ALC56_11992</name>
</gene>
<feature type="compositionally biased region" description="Pro residues" evidence="1">
    <location>
        <begin position="58"/>
        <end position="73"/>
    </location>
</feature>